<evidence type="ECO:0000256" key="2">
    <source>
        <dbReference type="ARBA" id="ARBA00004429"/>
    </source>
</evidence>
<dbReference type="KEGG" id="sbar:H5V43_18185"/>
<dbReference type="PANTHER" id="PTHR44936">
    <property type="entry name" value="SENSOR PROTEIN CREC"/>
    <property type="match status" value="1"/>
</dbReference>
<evidence type="ECO:0000259" key="16">
    <source>
        <dbReference type="PROSITE" id="PS50109"/>
    </source>
</evidence>
<dbReference type="SUPFAM" id="SSF47384">
    <property type="entry name" value="Homodimeric domain of signal transducing histidine kinase"/>
    <property type="match status" value="1"/>
</dbReference>
<evidence type="ECO:0000256" key="7">
    <source>
        <dbReference type="ARBA" id="ARBA00022679"/>
    </source>
</evidence>
<dbReference type="InterPro" id="IPR003661">
    <property type="entry name" value="HisK_dim/P_dom"/>
</dbReference>
<dbReference type="InterPro" id="IPR036097">
    <property type="entry name" value="HisK_dim/P_sf"/>
</dbReference>
<evidence type="ECO:0000256" key="4">
    <source>
        <dbReference type="ARBA" id="ARBA00022475"/>
    </source>
</evidence>
<dbReference type="GO" id="GO:0005524">
    <property type="term" value="F:ATP binding"/>
    <property type="evidence" value="ECO:0007669"/>
    <property type="project" value="UniProtKB-KW"/>
</dbReference>
<dbReference type="AlphaFoldDB" id="A0A7M2GNH7"/>
<keyword evidence="14 15" id="KW-0472">Membrane</keyword>
<reference evidence="19" key="1">
    <citation type="submission" date="2020-08" db="EMBL/GenBank/DDBJ databases">
        <title>Complete genome sequence of Sphingobium barthaii strain KK22, a high-molecular-weight polycyclic aromatic hydrocarbon-degrading soil bacterium.</title>
        <authorList>
            <person name="Mori J.F."/>
            <person name="Kanaly R.A."/>
        </authorList>
    </citation>
    <scope>NUCLEOTIDE SEQUENCE [LARGE SCALE GENOMIC DNA]</scope>
    <source>
        <strain evidence="19">KK22</strain>
    </source>
</reference>
<evidence type="ECO:0000256" key="13">
    <source>
        <dbReference type="ARBA" id="ARBA00023012"/>
    </source>
</evidence>
<comment type="catalytic activity">
    <reaction evidence="1">
        <text>ATP + protein L-histidine = ADP + protein N-phospho-L-histidine.</text>
        <dbReference type="EC" id="2.7.13.3"/>
    </reaction>
</comment>
<dbReference type="Pfam" id="PF00512">
    <property type="entry name" value="HisKA"/>
    <property type="match status" value="1"/>
</dbReference>
<dbReference type="InterPro" id="IPR050980">
    <property type="entry name" value="2C_sensor_his_kinase"/>
</dbReference>
<keyword evidence="5" id="KW-0997">Cell inner membrane</keyword>
<dbReference type="PRINTS" id="PR00344">
    <property type="entry name" value="BCTRLSENSOR"/>
</dbReference>
<keyword evidence="6" id="KW-0597">Phosphoprotein</keyword>
<sequence>MMIPVVARARNFFRSLVGQIFLLLTVGMTVAAVLALLVAEQARHLDFERWRLQRVVASAVDIAQRLSHDPVKIEAMLKDQQIMGARTAPEGVALADPDPTLADALAVRFGPHSNPEAGQVPVGLCFPAGKVDPNNRAAGLIDAPRPDCWVVRFTDGTGERRSLALYLPRVVKPPSNLAKPIYLLLILLSSAGLAIVVARFVAKPLRRLERAAEAFSVSVDPEEIPERGPEEVRAALSTFNLMQRRVRAGFAERTQLLAAISHDLQTPLTRLRLRLELVENEDLRARLLQDHQAMMTLVREGLDLAASTEAQEDWSVIDIDSLLTSMAEDAQDLGLPVRFLSGCGGTVRVKPNALTRCISNLVNNAVKYGGSADVSCMRQGARVLIEVRDHGPGIAPDQLDQMFEPFTRGVAGQPGGRPGTGIGLTIARSLALSFEASVRLANASDGGLIATIDMRA</sequence>
<dbReference type="SMART" id="SM00388">
    <property type="entry name" value="HisKA"/>
    <property type="match status" value="1"/>
</dbReference>
<keyword evidence="8 15" id="KW-0812">Transmembrane</keyword>
<evidence type="ECO:0000256" key="11">
    <source>
        <dbReference type="ARBA" id="ARBA00022840"/>
    </source>
</evidence>
<evidence type="ECO:0000256" key="12">
    <source>
        <dbReference type="ARBA" id="ARBA00022989"/>
    </source>
</evidence>
<evidence type="ECO:0000256" key="8">
    <source>
        <dbReference type="ARBA" id="ARBA00022692"/>
    </source>
</evidence>
<evidence type="ECO:0000256" key="3">
    <source>
        <dbReference type="ARBA" id="ARBA00012438"/>
    </source>
</evidence>
<dbReference type="SMART" id="SM00387">
    <property type="entry name" value="HATPase_c"/>
    <property type="match status" value="1"/>
</dbReference>
<evidence type="ECO:0000313" key="19">
    <source>
        <dbReference type="Proteomes" id="UP000593663"/>
    </source>
</evidence>
<evidence type="ECO:0000313" key="18">
    <source>
        <dbReference type="EMBL" id="QOT74063.1"/>
    </source>
</evidence>
<protein>
    <recommendedName>
        <fullName evidence="3">histidine kinase</fullName>
        <ecNumber evidence="3">2.7.13.3</ecNumber>
    </recommendedName>
</protein>
<gene>
    <name evidence="18" type="ORF">H5V43_18185</name>
</gene>
<dbReference type="Gene3D" id="3.30.565.10">
    <property type="entry name" value="Histidine kinase-like ATPase, C-terminal domain"/>
    <property type="match status" value="1"/>
</dbReference>
<dbReference type="InterPro" id="IPR036890">
    <property type="entry name" value="HATPase_C_sf"/>
</dbReference>
<feature type="domain" description="Histidine kinase" evidence="16">
    <location>
        <begin position="259"/>
        <end position="456"/>
    </location>
</feature>
<evidence type="ECO:0000256" key="6">
    <source>
        <dbReference type="ARBA" id="ARBA00022553"/>
    </source>
</evidence>
<keyword evidence="13" id="KW-0902">Two-component regulatory system</keyword>
<feature type="domain" description="HAMP" evidence="17">
    <location>
        <begin position="199"/>
        <end position="251"/>
    </location>
</feature>
<keyword evidence="11" id="KW-0067">ATP-binding</keyword>
<dbReference type="EMBL" id="CP060036">
    <property type="protein sequence ID" value="QOT74063.1"/>
    <property type="molecule type" value="Genomic_DNA"/>
</dbReference>
<dbReference type="GO" id="GO:0000155">
    <property type="term" value="F:phosphorelay sensor kinase activity"/>
    <property type="evidence" value="ECO:0007669"/>
    <property type="project" value="InterPro"/>
</dbReference>
<dbReference type="InterPro" id="IPR004358">
    <property type="entry name" value="Sig_transdc_His_kin-like_C"/>
</dbReference>
<dbReference type="Gene3D" id="1.10.287.130">
    <property type="match status" value="1"/>
</dbReference>
<dbReference type="InterPro" id="IPR005467">
    <property type="entry name" value="His_kinase_dom"/>
</dbReference>
<evidence type="ECO:0000256" key="10">
    <source>
        <dbReference type="ARBA" id="ARBA00022777"/>
    </source>
</evidence>
<proteinExistence type="predicted"/>
<keyword evidence="4" id="KW-1003">Cell membrane</keyword>
<accession>A0A7M2GNH7</accession>
<feature type="transmembrane region" description="Helical" evidence="15">
    <location>
        <begin position="181"/>
        <end position="202"/>
    </location>
</feature>
<evidence type="ECO:0000256" key="1">
    <source>
        <dbReference type="ARBA" id="ARBA00000085"/>
    </source>
</evidence>
<keyword evidence="9" id="KW-0547">Nucleotide-binding</keyword>
<keyword evidence="7" id="KW-0808">Transferase</keyword>
<dbReference type="Proteomes" id="UP000593663">
    <property type="component" value="Chromosome 2"/>
</dbReference>
<keyword evidence="12 15" id="KW-1133">Transmembrane helix</keyword>
<dbReference type="GO" id="GO:0005886">
    <property type="term" value="C:plasma membrane"/>
    <property type="evidence" value="ECO:0007669"/>
    <property type="project" value="UniProtKB-SubCell"/>
</dbReference>
<name>A0A7M2GNH7_SPHSA</name>
<dbReference type="RefSeq" id="WP_025546626.1">
    <property type="nucleotide sequence ID" value="NZ_BATN01000002.1"/>
</dbReference>
<evidence type="ECO:0000259" key="17">
    <source>
        <dbReference type="PROSITE" id="PS50885"/>
    </source>
</evidence>
<dbReference type="EC" id="2.7.13.3" evidence="3"/>
<evidence type="ECO:0000256" key="9">
    <source>
        <dbReference type="ARBA" id="ARBA00022741"/>
    </source>
</evidence>
<dbReference type="PROSITE" id="PS50109">
    <property type="entry name" value="HIS_KIN"/>
    <property type="match status" value="1"/>
</dbReference>
<comment type="subcellular location">
    <subcellularLocation>
        <location evidence="2">Cell inner membrane</location>
        <topology evidence="2">Multi-pass membrane protein</topology>
    </subcellularLocation>
</comment>
<evidence type="ECO:0000256" key="14">
    <source>
        <dbReference type="ARBA" id="ARBA00023136"/>
    </source>
</evidence>
<dbReference type="SUPFAM" id="SSF55874">
    <property type="entry name" value="ATPase domain of HSP90 chaperone/DNA topoisomerase II/histidine kinase"/>
    <property type="match status" value="1"/>
</dbReference>
<evidence type="ECO:0000256" key="15">
    <source>
        <dbReference type="SAM" id="Phobius"/>
    </source>
</evidence>
<dbReference type="Pfam" id="PF00672">
    <property type="entry name" value="HAMP"/>
    <property type="match status" value="1"/>
</dbReference>
<dbReference type="InterPro" id="IPR003660">
    <property type="entry name" value="HAMP_dom"/>
</dbReference>
<dbReference type="Pfam" id="PF02518">
    <property type="entry name" value="HATPase_c"/>
    <property type="match status" value="1"/>
</dbReference>
<dbReference type="PANTHER" id="PTHR44936:SF5">
    <property type="entry name" value="SENSOR HISTIDINE KINASE ENVZ"/>
    <property type="match status" value="1"/>
</dbReference>
<dbReference type="PROSITE" id="PS50885">
    <property type="entry name" value="HAMP"/>
    <property type="match status" value="1"/>
</dbReference>
<organism evidence="18 19">
    <name type="scientific">Sphingobium fuliginis (strain ATCC 27551)</name>
    <dbReference type="NCBI Taxonomy" id="336203"/>
    <lineage>
        <taxon>Bacteria</taxon>
        <taxon>Pseudomonadati</taxon>
        <taxon>Pseudomonadota</taxon>
        <taxon>Alphaproteobacteria</taxon>
        <taxon>Sphingomonadales</taxon>
        <taxon>Sphingomonadaceae</taxon>
        <taxon>Sphingobium</taxon>
    </lineage>
</organism>
<evidence type="ECO:0000256" key="5">
    <source>
        <dbReference type="ARBA" id="ARBA00022519"/>
    </source>
</evidence>
<dbReference type="SMART" id="SM00304">
    <property type="entry name" value="HAMP"/>
    <property type="match status" value="1"/>
</dbReference>
<keyword evidence="10" id="KW-0418">Kinase</keyword>
<dbReference type="InterPro" id="IPR003594">
    <property type="entry name" value="HATPase_dom"/>
</dbReference>